<dbReference type="InterPro" id="IPR041899">
    <property type="entry name" value="MAGE_WH2"/>
</dbReference>
<feature type="region of interest" description="Disordered" evidence="1">
    <location>
        <begin position="275"/>
        <end position="316"/>
    </location>
</feature>
<proteinExistence type="predicted"/>
<feature type="compositionally biased region" description="Polar residues" evidence="1">
    <location>
        <begin position="1"/>
        <end position="14"/>
    </location>
</feature>
<dbReference type="SMART" id="SM01373">
    <property type="entry name" value="MAGE"/>
    <property type="match status" value="1"/>
</dbReference>
<dbReference type="RefSeq" id="XP_060038481.1">
    <property type="nucleotide sequence ID" value="XM_060182498.1"/>
</dbReference>
<dbReference type="GeneID" id="132535717"/>
<dbReference type="Gene3D" id="1.10.10.1200">
    <property type="entry name" value="MAGE homology domain, winged helix WH1 motif"/>
    <property type="match status" value="1"/>
</dbReference>
<dbReference type="InterPro" id="IPR037445">
    <property type="entry name" value="MAGE"/>
</dbReference>
<feature type="region of interest" description="Disordered" evidence="1">
    <location>
        <begin position="1"/>
        <end position="27"/>
    </location>
</feature>
<dbReference type="PROSITE" id="PS50838">
    <property type="entry name" value="MAGE"/>
    <property type="match status" value="1"/>
</dbReference>
<evidence type="ECO:0000313" key="3">
    <source>
        <dbReference type="Proteomes" id="UP001652624"/>
    </source>
</evidence>
<evidence type="ECO:0000256" key="1">
    <source>
        <dbReference type="SAM" id="MobiDB-lite"/>
    </source>
</evidence>
<dbReference type="PANTHER" id="PTHR11736:SF153">
    <property type="entry name" value="MELANOMA-ASSOCIATED ANTIGEN 10"/>
    <property type="match status" value="1"/>
</dbReference>
<evidence type="ECO:0000313" key="4">
    <source>
        <dbReference type="RefSeq" id="XP_060038481.1"/>
    </source>
</evidence>
<keyword evidence="3" id="KW-1185">Reference proteome</keyword>
<dbReference type="Proteomes" id="UP001652624">
    <property type="component" value="Chromosome X"/>
</dbReference>
<protein>
    <submittedName>
        <fullName evidence="4">Melanoma-associated antigen 10-like</fullName>
    </submittedName>
</protein>
<dbReference type="InterPro" id="IPR002190">
    <property type="entry name" value="MHD_dom"/>
</dbReference>
<accession>A0ABM3WPI8</accession>
<reference evidence="4" key="1">
    <citation type="submission" date="2025-08" db="UniProtKB">
        <authorList>
            <consortium name="RefSeq"/>
        </authorList>
    </citation>
    <scope>IDENTIFICATION</scope>
</reference>
<dbReference type="Gene3D" id="1.10.10.1210">
    <property type="entry name" value="MAGE homology domain, winged helix WH2 motif"/>
    <property type="match status" value="1"/>
</dbReference>
<gene>
    <name evidence="4" type="primary">LOC132535717</name>
</gene>
<organism evidence="3 4">
    <name type="scientific">Erinaceus europaeus</name>
    <name type="common">Western European hedgehog</name>
    <dbReference type="NCBI Taxonomy" id="9365"/>
    <lineage>
        <taxon>Eukaryota</taxon>
        <taxon>Metazoa</taxon>
        <taxon>Chordata</taxon>
        <taxon>Craniata</taxon>
        <taxon>Vertebrata</taxon>
        <taxon>Euteleostomi</taxon>
        <taxon>Mammalia</taxon>
        <taxon>Eutheria</taxon>
        <taxon>Laurasiatheria</taxon>
        <taxon>Eulipotyphla</taxon>
        <taxon>Erinaceidae</taxon>
        <taxon>Erinaceinae</taxon>
        <taxon>Erinaceus</taxon>
    </lineage>
</organism>
<dbReference type="Pfam" id="PF01454">
    <property type="entry name" value="MAGE"/>
    <property type="match status" value="1"/>
</dbReference>
<feature type="domain" description="MAGE" evidence="2">
    <location>
        <begin position="34"/>
        <end position="233"/>
    </location>
</feature>
<name>A0ABM3WPI8_ERIEU</name>
<evidence type="ECO:0000259" key="2">
    <source>
        <dbReference type="PROSITE" id="PS50838"/>
    </source>
</evidence>
<dbReference type="InterPro" id="IPR041898">
    <property type="entry name" value="MAGE_WH1"/>
</dbReference>
<dbReference type="PANTHER" id="PTHR11736">
    <property type="entry name" value="MELANOMA-ASSOCIATED ANTIGEN MAGE ANTIGEN"/>
    <property type="match status" value="1"/>
</dbReference>
<sequence length="316" mass="35367">MAATPPTRSEQAPSPQEHEDPTAAPYQPLVEDPLHHEVAELMELLLSKYRAQVPVTKADLLNHCSAVGQEAFPVVFSQASEFMQLVFGIDVEETEPFSDSYVLNNTLDLTLNGILTPKQCLPKTGLLINILSVIFLNDNHTPEEDIWELMNAMGVYEGREHFLYGEPRELLTEVWVEERYLLYQQLSGSQPARYEFQWGPRAQAEVNKRKLLELLAQINDGMPCEFLAWYESVLRDDCRDRAQTRSAVRASGVAWPVGEPGPEMWSEMERWPVPVEDVGPVEDQGQCSGPGLGPASALHPPASPSQGESEQDSLRI</sequence>